<comment type="subcellular location">
    <subcellularLocation>
        <location evidence="1">Nucleus</location>
    </subcellularLocation>
</comment>
<dbReference type="AlphaFoldDB" id="A0AAV2DDB9"/>
<dbReference type="Gene3D" id="2.40.50.140">
    <property type="entry name" value="Nucleic acid-binding proteins"/>
    <property type="match status" value="1"/>
</dbReference>
<protein>
    <recommendedName>
        <fullName evidence="5">S1 motif domain-containing protein</fullName>
    </recommendedName>
</protein>
<dbReference type="PROSITE" id="PS50126">
    <property type="entry name" value="S1"/>
    <property type="match status" value="1"/>
</dbReference>
<feature type="region of interest" description="Disordered" evidence="4">
    <location>
        <begin position="188"/>
        <end position="245"/>
    </location>
</feature>
<evidence type="ECO:0000256" key="4">
    <source>
        <dbReference type="SAM" id="MobiDB-lite"/>
    </source>
</evidence>
<dbReference type="InterPro" id="IPR003029">
    <property type="entry name" value="S1_domain"/>
</dbReference>
<evidence type="ECO:0000256" key="1">
    <source>
        <dbReference type="ARBA" id="ARBA00004123"/>
    </source>
</evidence>
<dbReference type="GO" id="GO:0003723">
    <property type="term" value="F:RNA binding"/>
    <property type="evidence" value="ECO:0007669"/>
    <property type="project" value="TreeGrafter"/>
</dbReference>
<dbReference type="InterPro" id="IPR012340">
    <property type="entry name" value="NA-bd_OB-fold"/>
</dbReference>
<dbReference type="EMBL" id="OZ034815">
    <property type="protein sequence ID" value="CAL1370812.1"/>
    <property type="molecule type" value="Genomic_DNA"/>
</dbReference>
<dbReference type="CDD" id="cd05693">
    <property type="entry name" value="S1_Rrp5_repeat_hs1_sc1"/>
    <property type="match status" value="1"/>
</dbReference>
<evidence type="ECO:0000259" key="5">
    <source>
        <dbReference type="PROSITE" id="PS50126"/>
    </source>
</evidence>
<dbReference type="Proteomes" id="UP001497516">
    <property type="component" value="Chromosome 2"/>
</dbReference>
<proteinExistence type="predicted"/>
<dbReference type="InterPro" id="IPR045209">
    <property type="entry name" value="Rrp5"/>
</dbReference>
<accession>A0AAV2DDB9</accession>
<evidence type="ECO:0000313" key="7">
    <source>
        <dbReference type="Proteomes" id="UP001497516"/>
    </source>
</evidence>
<dbReference type="SUPFAM" id="SSF50249">
    <property type="entry name" value="Nucleic acid-binding proteins"/>
    <property type="match status" value="1"/>
</dbReference>
<feature type="domain" description="S1 motif" evidence="5">
    <location>
        <begin position="80"/>
        <end position="160"/>
    </location>
</feature>
<evidence type="ECO:0000313" key="6">
    <source>
        <dbReference type="EMBL" id="CAL1370812.1"/>
    </source>
</evidence>
<evidence type="ECO:0000256" key="3">
    <source>
        <dbReference type="ARBA" id="ARBA00023242"/>
    </source>
</evidence>
<organism evidence="6 7">
    <name type="scientific">Linum trigynum</name>
    <dbReference type="NCBI Taxonomy" id="586398"/>
    <lineage>
        <taxon>Eukaryota</taxon>
        <taxon>Viridiplantae</taxon>
        <taxon>Streptophyta</taxon>
        <taxon>Embryophyta</taxon>
        <taxon>Tracheophyta</taxon>
        <taxon>Spermatophyta</taxon>
        <taxon>Magnoliopsida</taxon>
        <taxon>eudicotyledons</taxon>
        <taxon>Gunneridae</taxon>
        <taxon>Pentapetalae</taxon>
        <taxon>rosids</taxon>
        <taxon>fabids</taxon>
        <taxon>Malpighiales</taxon>
        <taxon>Linaceae</taxon>
        <taxon>Linum</taxon>
    </lineage>
</organism>
<dbReference type="GO" id="GO:0032040">
    <property type="term" value="C:small-subunit processome"/>
    <property type="evidence" value="ECO:0007669"/>
    <property type="project" value="TreeGrafter"/>
</dbReference>
<keyword evidence="2" id="KW-0677">Repeat</keyword>
<sequence length="262" mass="28376">MLVAYGGGNSLSQRERNEIRSEVDAEFEAGEKMFLGKNKKGKKLRNDQLETQNPPLFGDGVTGKLPRFANKMTTKNISPGMKLWGVVAEVNEKDLVISLPGGLRGLVRNNDALDSILDDEFEESEGCLPSIFHVGQLVSFIVLQLDDDKKGKRKIWLSLCLSLLHKGFSLDAVQEGMVDEERSRVSLGMKNLDTQGDLDRNEDGPIAGGGEDSDSADGSDSNMIIFPGSNVAEKQDAESEDEGEEQAILAAAESMASIGSEP</sequence>
<dbReference type="PANTHER" id="PTHR23270:SF10">
    <property type="entry name" value="PROTEIN RRP5 HOMOLOG"/>
    <property type="match status" value="1"/>
</dbReference>
<evidence type="ECO:0000256" key="2">
    <source>
        <dbReference type="ARBA" id="ARBA00022737"/>
    </source>
</evidence>
<keyword evidence="3" id="KW-0539">Nucleus</keyword>
<dbReference type="PANTHER" id="PTHR23270">
    <property type="entry name" value="PROGRAMMED CELL DEATH PROTEIN 11 PRE-RRNA PROCESSING PROTEIN RRP5"/>
    <property type="match status" value="1"/>
</dbReference>
<gene>
    <name evidence="6" type="ORF">LTRI10_LOCUS12911</name>
</gene>
<dbReference type="InterPro" id="IPR048059">
    <property type="entry name" value="Rrp5_S1_rpt_hs1_sc1"/>
</dbReference>
<keyword evidence="7" id="KW-1185">Reference proteome</keyword>
<dbReference type="GO" id="GO:0006364">
    <property type="term" value="P:rRNA processing"/>
    <property type="evidence" value="ECO:0007669"/>
    <property type="project" value="InterPro"/>
</dbReference>
<reference evidence="6 7" key="1">
    <citation type="submission" date="2024-04" db="EMBL/GenBank/DDBJ databases">
        <authorList>
            <person name="Fracassetti M."/>
        </authorList>
    </citation>
    <scope>NUCLEOTIDE SEQUENCE [LARGE SCALE GENOMIC DNA]</scope>
</reference>
<name>A0AAV2DDB9_9ROSI</name>